<name>A0A8H3PJF7_9LECA</name>
<protein>
    <submittedName>
        <fullName evidence="1">Uncharacterized protein</fullName>
    </submittedName>
</protein>
<dbReference type="EMBL" id="CAJPDT010000155">
    <property type="protein sequence ID" value="CAF9941720.1"/>
    <property type="molecule type" value="Genomic_DNA"/>
</dbReference>
<accession>A0A8H3PJF7</accession>
<dbReference type="AlphaFoldDB" id="A0A8H3PJF7"/>
<evidence type="ECO:0000313" key="2">
    <source>
        <dbReference type="Proteomes" id="UP000664534"/>
    </source>
</evidence>
<evidence type="ECO:0000313" key="1">
    <source>
        <dbReference type="EMBL" id="CAF9941720.1"/>
    </source>
</evidence>
<dbReference type="OrthoDB" id="5330743at2759"/>
<reference evidence="1" key="1">
    <citation type="submission" date="2021-03" db="EMBL/GenBank/DDBJ databases">
        <authorList>
            <person name="Tagirdzhanova G."/>
        </authorList>
    </citation>
    <scope>NUCLEOTIDE SEQUENCE</scope>
</reference>
<organism evidence="1 2">
    <name type="scientific">Imshaugia aleurites</name>
    <dbReference type="NCBI Taxonomy" id="172621"/>
    <lineage>
        <taxon>Eukaryota</taxon>
        <taxon>Fungi</taxon>
        <taxon>Dikarya</taxon>
        <taxon>Ascomycota</taxon>
        <taxon>Pezizomycotina</taxon>
        <taxon>Lecanoromycetes</taxon>
        <taxon>OSLEUM clade</taxon>
        <taxon>Lecanoromycetidae</taxon>
        <taxon>Lecanorales</taxon>
        <taxon>Lecanorineae</taxon>
        <taxon>Parmeliaceae</taxon>
        <taxon>Imshaugia</taxon>
    </lineage>
</organism>
<sequence>MPDATSDAILQLKHREWNSLVSDETERMTISHDEEIQFLSSRNADLAIYLQLHPEMAHELMAPVGSMQRFIRRYERFLGGEEMLSVQNGAAQKARWDQEIFKAMLPGKPTVVANPYTKEEPTWRELTCFVCRNPLHIGREFHISTEFITQETGERVLVIDYCNDIKGAQLSPLLHSF</sequence>
<proteinExistence type="predicted"/>
<comment type="caution">
    <text evidence="1">The sequence shown here is derived from an EMBL/GenBank/DDBJ whole genome shotgun (WGS) entry which is preliminary data.</text>
</comment>
<dbReference type="Proteomes" id="UP000664534">
    <property type="component" value="Unassembled WGS sequence"/>
</dbReference>
<keyword evidence="2" id="KW-1185">Reference proteome</keyword>
<gene>
    <name evidence="1" type="ORF">IMSHALPRED_002864</name>
</gene>